<gene>
    <name evidence="2" type="ORF">EDD53_1718</name>
</gene>
<reference evidence="2 3" key="1">
    <citation type="submission" date="2018-11" db="EMBL/GenBank/DDBJ databases">
        <title>Genomic Encyclopedia of Type Strains, Phase IV (KMG-IV): sequencing the most valuable type-strain genomes for metagenomic binning, comparative biology and taxonomic classification.</title>
        <authorList>
            <person name="Goeker M."/>
        </authorList>
    </citation>
    <scope>NUCLEOTIDE SEQUENCE [LARGE SCALE GENOMIC DNA]</scope>
    <source>
        <strain evidence="2 3">DSM 104731</strain>
    </source>
</reference>
<dbReference type="Proteomes" id="UP000269689">
    <property type="component" value="Unassembled WGS sequence"/>
</dbReference>
<sequence>MDQVILEGDPTIGVILRRSARTRRLSLRVSRLDGRVTLSMPLRTNEKSALAFLRDKEPWIRDNLGGLPDVRFAKLGVRVPYRGQDLLIVSGAVRAARVQDETLVVPDHAEMVGPRVEAFLKLQAKTRFRAASDKYAKLLDTDYGRLTIRDTRSRWGSCTSDGNLMYSWRLVMAPDPVLDYVAAHEVAHRLEMNHSDRFWAHVRAVCPDFKLHRDWLRIEGQALHAWRFDKVT</sequence>
<organism evidence="2 3">
    <name type="scientific">Pacificibacter maritimus</name>
    <dbReference type="NCBI Taxonomy" id="762213"/>
    <lineage>
        <taxon>Bacteria</taxon>
        <taxon>Pseudomonadati</taxon>
        <taxon>Pseudomonadota</taxon>
        <taxon>Alphaproteobacteria</taxon>
        <taxon>Rhodobacterales</taxon>
        <taxon>Roseobacteraceae</taxon>
        <taxon>Pacificibacter</taxon>
    </lineage>
</organism>
<protein>
    <recommendedName>
        <fullName evidence="1">YgjP-like metallopeptidase domain-containing protein</fullName>
    </recommendedName>
</protein>
<proteinExistence type="predicted"/>
<dbReference type="Pfam" id="PF01863">
    <property type="entry name" value="YgjP-like"/>
    <property type="match status" value="1"/>
</dbReference>
<dbReference type="InterPro" id="IPR002725">
    <property type="entry name" value="YgjP-like_metallopeptidase"/>
</dbReference>
<dbReference type="OrthoDB" id="9795402at2"/>
<feature type="domain" description="YgjP-like metallopeptidase" evidence="1">
    <location>
        <begin position="23"/>
        <end position="217"/>
    </location>
</feature>
<dbReference type="CDD" id="cd07344">
    <property type="entry name" value="M48_yhfN_like"/>
    <property type="match status" value="1"/>
</dbReference>
<comment type="caution">
    <text evidence="2">The sequence shown here is derived from an EMBL/GenBank/DDBJ whole genome shotgun (WGS) entry which is preliminary data.</text>
</comment>
<keyword evidence="3" id="KW-1185">Reference proteome</keyword>
<dbReference type="PANTHER" id="PTHR30399">
    <property type="entry name" value="UNCHARACTERIZED PROTEIN YGJP"/>
    <property type="match status" value="1"/>
</dbReference>
<name>A0A3N4U9A6_9RHOB</name>
<evidence type="ECO:0000259" key="1">
    <source>
        <dbReference type="Pfam" id="PF01863"/>
    </source>
</evidence>
<dbReference type="Gene3D" id="3.30.2010.10">
    <property type="entry name" value="Metalloproteases ('zincins'), catalytic domain"/>
    <property type="match status" value="1"/>
</dbReference>
<dbReference type="PANTHER" id="PTHR30399:SF1">
    <property type="entry name" value="UTP PYROPHOSPHATASE"/>
    <property type="match status" value="1"/>
</dbReference>
<dbReference type="AlphaFoldDB" id="A0A3N4U9A6"/>
<dbReference type="EMBL" id="RKQK01000002">
    <property type="protein sequence ID" value="RPE67313.1"/>
    <property type="molecule type" value="Genomic_DNA"/>
</dbReference>
<dbReference type="RefSeq" id="WP_123792774.1">
    <property type="nucleotide sequence ID" value="NZ_RKQK01000002.1"/>
</dbReference>
<evidence type="ECO:0000313" key="3">
    <source>
        <dbReference type="Proteomes" id="UP000269689"/>
    </source>
</evidence>
<accession>A0A3N4U9A6</accession>
<evidence type="ECO:0000313" key="2">
    <source>
        <dbReference type="EMBL" id="RPE67313.1"/>
    </source>
</evidence>
<dbReference type="InterPro" id="IPR053136">
    <property type="entry name" value="UTP_pyrophosphatase-like"/>
</dbReference>